<keyword evidence="5" id="KW-1015">Disulfide bond</keyword>
<dbReference type="InterPro" id="IPR051383">
    <property type="entry name" value="COX19"/>
</dbReference>
<evidence type="ECO:0000256" key="2">
    <source>
        <dbReference type="ARBA" id="ARBA00022490"/>
    </source>
</evidence>
<evidence type="ECO:0000256" key="3">
    <source>
        <dbReference type="ARBA" id="ARBA00022723"/>
    </source>
</evidence>
<dbReference type="PROSITE" id="PS50023">
    <property type="entry name" value="LIM_DOMAIN_2"/>
    <property type="match status" value="3"/>
</dbReference>
<protein>
    <recommendedName>
        <fullName evidence="10">LIM zinc-binding domain-containing protein</fullName>
    </recommendedName>
</protein>
<dbReference type="Proteomes" id="UP000557566">
    <property type="component" value="Unassembled WGS sequence"/>
</dbReference>
<evidence type="ECO:0000256" key="5">
    <source>
        <dbReference type="ARBA" id="ARBA00023157"/>
    </source>
</evidence>
<feature type="region of interest" description="Disordered" evidence="9">
    <location>
        <begin position="586"/>
        <end position="619"/>
    </location>
</feature>
<keyword evidence="12" id="KW-1185">Reference proteome</keyword>
<dbReference type="InterPro" id="IPR001781">
    <property type="entry name" value="Znf_LIM"/>
</dbReference>
<keyword evidence="3 8" id="KW-0479">Metal-binding</keyword>
<evidence type="ECO:0000256" key="4">
    <source>
        <dbReference type="ARBA" id="ARBA00022833"/>
    </source>
</evidence>
<dbReference type="OrthoDB" id="15567at2759"/>
<dbReference type="GO" id="GO:0005758">
    <property type="term" value="C:mitochondrial intermembrane space"/>
    <property type="evidence" value="ECO:0007669"/>
    <property type="project" value="TreeGrafter"/>
</dbReference>
<feature type="region of interest" description="Disordered" evidence="9">
    <location>
        <begin position="304"/>
        <end position="555"/>
    </location>
</feature>
<feature type="compositionally biased region" description="Polar residues" evidence="9">
    <location>
        <begin position="430"/>
        <end position="448"/>
    </location>
</feature>
<dbReference type="AlphaFoldDB" id="A0A8H4PSS7"/>
<comment type="function">
    <text evidence="6">Required for the assembly of mitochondrial cytochrome c oxidase.</text>
</comment>
<keyword evidence="4 8" id="KW-0862">Zinc</keyword>
<comment type="subcellular location">
    <subcellularLocation>
        <location evidence="1">Cytoplasm</location>
    </subcellularLocation>
</comment>
<evidence type="ECO:0000256" key="8">
    <source>
        <dbReference type="PROSITE-ProRule" id="PRU00125"/>
    </source>
</evidence>
<dbReference type="Pfam" id="PF00412">
    <property type="entry name" value="LIM"/>
    <property type="match status" value="3"/>
</dbReference>
<dbReference type="PANTHER" id="PTHR21107">
    <property type="entry name" value="CYTOCHROME C OXIDASE ASSEMBLY PROTEIN COX19"/>
    <property type="match status" value="1"/>
</dbReference>
<feature type="region of interest" description="Disordered" evidence="9">
    <location>
        <begin position="100"/>
        <end position="121"/>
    </location>
</feature>
<feature type="compositionally biased region" description="Polar residues" evidence="9">
    <location>
        <begin position="351"/>
        <end position="361"/>
    </location>
</feature>
<feature type="region of interest" description="Disordered" evidence="9">
    <location>
        <begin position="1"/>
        <end position="27"/>
    </location>
</feature>
<accession>A0A8H4PSS7</accession>
<evidence type="ECO:0000259" key="10">
    <source>
        <dbReference type="PROSITE" id="PS50023"/>
    </source>
</evidence>
<feature type="compositionally biased region" description="Polar residues" evidence="9">
    <location>
        <begin position="177"/>
        <end position="195"/>
    </location>
</feature>
<sequence>MSTFGSPGKLPSTKPTPPQRGSFPLDHDGECKHVIPKYIACMNNARGVNDDECRNLMKAYLACRMDRNLMAKDDFKNLGFAETPPKPDKGVKGELRCAMRKSTDDGKGQRMTPPSPSYMSKDQFAGYLADLRTNRTARPGGARPLPTSSARASTDRSSFDVSSQTANLPGHRRAPSQAPSAGATSISTHNSTATSRGRDYYPTGPAVPLKPSEVVPTATYMERGQRWMEKEEAVSLREAMQDMDVGRAAKDEPSEDDDSRLYNAALDEAAELVWQHQNGGRVPRPDGPYRYKPHLRRNSYAHARTASIGTHGDEVAPSGLGRDIGSRSVSVSSADSNDSSQAPRKPGRSQPAGQISKTYGTVGSGRRRTSLRRNISGEVERPFSGDQIWEEPEASSSTSKTASAGRTSPEKLHIKPRGPINRAQFEASRDASNLSKASRDASNLSKAISQVEIHRNPPTQSRNAQYTTNTPSPRPTPEPSVERKHGIELQAPRAHRCQRQSGPTDYWPAQASPPLNKGNQQPMGIPRISVAEDKTPQPRTTPRPGIPSVSVDGPDYGPRMSVPSINVPTIVTDDATDQDNVPAMTLPGTRPATRPLPIPGAPGSQGPRAQRPRGHWSPAPGAVGRATALCHECGLPIQGRLVGLAGFPERFHPHCFSCLVCGTSLEAMEISPEPDHVRAKRLERIHRRAAGERLEERPGATEAEDGDERLRFYCHLDWHELFAPRCKHCKTPIIGEHIVALGQHWHYGHFFCAECGDPFEHGMTHIEKDGYAWCINCQTKRTERRAPKCNKCKTAVIGQYIQALGGEWHEHCFRCAECQGGFDDGQIFPKEVQGGMVVLCTACRTQELKS</sequence>
<evidence type="ECO:0000256" key="7">
    <source>
        <dbReference type="ARBA" id="ARBA00038223"/>
    </source>
</evidence>
<dbReference type="GO" id="GO:0033617">
    <property type="term" value="P:mitochondrial respiratory chain complex IV assembly"/>
    <property type="evidence" value="ECO:0007669"/>
    <property type="project" value="TreeGrafter"/>
</dbReference>
<dbReference type="CDD" id="cd08368">
    <property type="entry name" value="LIM"/>
    <property type="match status" value="1"/>
</dbReference>
<dbReference type="GO" id="GO:0030695">
    <property type="term" value="F:GTPase regulator activity"/>
    <property type="evidence" value="ECO:0007669"/>
    <property type="project" value="UniProtKB-ARBA"/>
</dbReference>
<evidence type="ECO:0000256" key="6">
    <source>
        <dbReference type="ARBA" id="ARBA00037279"/>
    </source>
</evidence>
<name>A0A8H4PSS7_9HYPO</name>
<dbReference type="SUPFAM" id="SSF57716">
    <property type="entry name" value="Glucocorticoid receptor-like (DNA-binding domain)"/>
    <property type="match status" value="2"/>
</dbReference>
<gene>
    <name evidence="11" type="ORF">G6O67_003879</name>
</gene>
<proteinExistence type="inferred from homology"/>
<feature type="region of interest" description="Disordered" evidence="9">
    <location>
        <begin position="135"/>
        <end position="208"/>
    </location>
</feature>
<keyword evidence="8" id="KW-0440">LIM domain</keyword>
<feature type="domain" description="LIM zinc-binding" evidence="10">
    <location>
        <begin position="628"/>
        <end position="690"/>
    </location>
</feature>
<comment type="similarity">
    <text evidence="7">Belongs to the COX19 family.</text>
</comment>
<organism evidence="11 12">
    <name type="scientific">Ophiocordyceps sinensis</name>
    <dbReference type="NCBI Taxonomy" id="72228"/>
    <lineage>
        <taxon>Eukaryota</taxon>
        <taxon>Fungi</taxon>
        <taxon>Dikarya</taxon>
        <taxon>Ascomycota</taxon>
        <taxon>Pezizomycotina</taxon>
        <taxon>Sordariomycetes</taxon>
        <taxon>Hypocreomycetidae</taxon>
        <taxon>Hypocreales</taxon>
        <taxon>Ophiocordycipitaceae</taxon>
        <taxon>Ophiocordyceps</taxon>
    </lineage>
</organism>
<evidence type="ECO:0000256" key="1">
    <source>
        <dbReference type="ARBA" id="ARBA00004496"/>
    </source>
</evidence>
<feature type="compositionally biased region" description="Low complexity" evidence="9">
    <location>
        <begin position="394"/>
        <end position="407"/>
    </location>
</feature>
<feature type="compositionally biased region" description="Low complexity" evidence="9">
    <location>
        <begin position="326"/>
        <end position="340"/>
    </location>
</feature>
<dbReference type="FunFam" id="2.10.110.10:FF:000077">
    <property type="entry name" value="LIM domain protein"/>
    <property type="match status" value="1"/>
</dbReference>
<dbReference type="SMART" id="SM00132">
    <property type="entry name" value="LIM"/>
    <property type="match status" value="3"/>
</dbReference>
<keyword evidence="2" id="KW-0963">Cytoplasm</keyword>
<comment type="caution">
    <text evidence="11">The sequence shown here is derived from an EMBL/GenBank/DDBJ whole genome shotgun (WGS) entry which is preliminary data.</text>
</comment>
<dbReference type="PANTHER" id="PTHR21107:SF2">
    <property type="entry name" value="CYTOCHROME C OXIDASE ASSEMBLY PROTEIN COX19"/>
    <property type="match status" value="1"/>
</dbReference>
<reference evidence="11 12" key="1">
    <citation type="journal article" date="2020" name="Genome Biol. Evol.">
        <title>A new high-quality draft genome assembly of the Chinese cordyceps Ophiocordyceps sinensis.</title>
        <authorList>
            <person name="Shu R."/>
            <person name="Zhang J."/>
            <person name="Meng Q."/>
            <person name="Zhang H."/>
            <person name="Zhou G."/>
            <person name="Li M."/>
            <person name="Wu P."/>
            <person name="Zhao Y."/>
            <person name="Chen C."/>
            <person name="Qin Q."/>
        </authorList>
    </citation>
    <scope>NUCLEOTIDE SEQUENCE [LARGE SCALE GENOMIC DNA]</scope>
    <source>
        <strain evidence="11 12">IOZ07</strain>
    </source>
</reference>
<feature type="compositionally biased region" description="Polar residues" evidence="9">
    <location>
        <begin position="457"/>
        <end position="471"/>
    </location>
</feature>
<dbReference type="PROSITE" id="PS00478">
    <property type="entry name" value="LIM_DOMAIN_1"/>
    <property type="match status" value="1"/>
</dbReference>
<feature type="domain" description="LIM zinc-binding" evidence="10">
    <location>
        <begin position="724"/>
        <end position="784"/>
    </location>
</feature>
<dbReference type="GO" id="GO:0046872">
    <property type="term" value="F:metal ion binding"/>
    <property type="evidence" value="ECO:0007669"/>
    <property type="project" value="UniProtKB-KW"/>
</dbReference>
<evidence type="ECO:0000256" key="9">
    <source>
        <dbReference type="SAM" id="MobiDB-lite"/>
    </source>
</evidence>
<dbReference type="Gene3D" id="2.10.110.10">
    <property type="entry name" value="Cysteine Rich Protein"/>
    <property type="match status" value="3"/>
</dbReference>
<evidence type="ECO:0000313" key="11">
    <source>
        <dbReference type="EMBL" id="KAF4509737.1"/>
    </source>
</evidence>
<dbReference type="EMBL" id="JAAVMX010000004">
    <property type="protein sequence ID" value="KAF4509737.1"/>
    <property type="molecule type" value="Genomic_DNA"/>
</dbReference>
<feature type="domain" description="LIM zinc-binding" evidence="10">
    <location>
        <begin position="787"/>
        <end position="850"/>
    </location>
</feature>
<evidence type="ECO:0000313" key="12">
    <source>
        <dbReference type="Proteomes" id="UP000557566"/>
    </source>
</evidence>